<evidence type="ECO:0000313" key="11">
    <source>
        <dbReference type="Proteomes" id="UP000051568"/>
    </source>
</evidence>
<evidence type="ECO:0000256" key="6">
    <source>
        <dbReference type="ARBA" id="ARBA00023097"/>
    </source>
</evidence>
<comment type="cofactor">
    <cofactor evidence="1">
        <name>FAD</name>
        <dbReference type="ChEBI" id="CHEBI:57692"/>
    </cofactor>
</comment>
<gene>
    <name evidence="10" type="ORF">IV80_GL001163</name>
</gene>
<reference evidence="10 11" key="1">
    <citation type="journal article" date="2015" name="Genome Announc.">
        <title>Expanding the biotechnology potential of lactobacilli through comparative genomics of 213 strains and associated genera.</title>
        <authorList>
            <person name="Sun Z."/>
            <person name="Harris H.M."/>
            <person name="McCann A."/>
            <person name="Guo C."/>
            <person name="Argimon S."/>
            <person name="Zhang W."/>
            <person name="Yang X."/>
            <person name="Jeffery I.B."/>
            <person name="Cooney J.C."/>
            <person name="Kagawa T.F."/>
            <person name="Liu W."/>
            <person name="Song Y."/>
            <person name="Salvetti E."/>
            <person name="Wrobel A."/>
            <person name="Rasinkangas P."/>
            <person name="Parkhill J."/>
            <person name="Rea M.C."/>
            <person name="O'Sullivan O."/>
            <person name="Ritari J."/>
            <person name="Douillard F.P."/>
            <person name="Paul Ross R."/>
            <person name="Yang R."/>
            <person name="Briner A.E."/>
            <person name="Felis G.E."/>
            <person name="de Vos W.M."/>
            <person name="Barrangou R."/>
            <person name="Klaenhammer T.R."/>
            <person name="Caufield P.W."/>
            <person name="Cui Y."/>
            <person name="Zhang H."/>
            <person name="O'Toole P.W."/>
        </authorList>
    </citation>
    <scope>NUCLEOTIDE SEQUENCE [LARGE SCALE GENOMIC DNA]</scope>
    <source>
        <strain evidence="10 11">DSM 17757</strain>
    </source>
</reference>
<dbReference type="PANTHER" id="PTHR43429:SF1">
    <property type="entry name" value="NAD(P)H SULFUR OXIDOREDUCTASE (COA-DEPENDENT)"/>
    <property type="match status" value="1"/>
</dbReference>
<sequence>MKVVIVGCTHAGIAAVTEILKAHPETEVTIYERNDNVSFLSCGISLYLNGQVKRLEDMFYATPEDLAKLGAKVRVRHDVLSIDTKKHQMTVEDLQTKEIFSDTYDKLIMTTGSYVVVPPLMGIDDSRVLLCKSYDQAKQIYATAKNHKHITIVGAGYVGVELAEAYADTDHEVTLIQSHDQILNNYVDDLFSKKITQLLKKHGVHVYLNERVQAFHGDEKNDKVVVETNNAEHEADLAIVCTGFMANTELLRGQVDMDRHGAILINDYTQTSNPDVYAAGDACVSHFNPAHNDAYIPLATNAVRQGALAGKNIFGKVQKYMGTQATSAMELFGYTLASSGLTLSAAKREGLNADSVTYKGNYRPGYMPSTEMLTIVLVYDRDNRQVLGAQLFSKHEVAQSANAISICIQNKNTIDDLAYVDMLFQPHYDEPFNYLNLVAQLAIEQERQAKLESR</sequence>
<keyword evidence="6" id="KW-0558">Oxidation</keyword>
<keyword evidence="4" id="KW-0274">FAD</keyword>
<dbReference type="RefSeq" id="WP_057750005.1">
    <property type="nucleotide sequence ID" value="NZ_BJVH01000004.1"/>
</dbReference>
<accession>A0A0R2IPU4</accession>
<dbReference type="InterPro" id="IPR023753">
    <property type="entry name" value="FAD/NAD-binding_dom"/>
</dbReference>
<dbReference type="Pfam" id="PF07992">
    <property type="entry name" value="Pyr_redox_2"/>
    <property type="match status" value="1"/>
</dbReference>
<organism evidence="10 11">
    <name type="scientific">Pediococcus cellicola</name>
    <dbReference type="NCBI Taxonomy" id="319652"/>
    <lineage>
        <taxon>Bacteria</taxon>
        <taxon>Bacillati</taxon>
        <taxon>Bacillota</taxon>
        <taxon>Bacilli</taxon>
        <taxon>Lactobacillales</taxon>
        <taxon>Lactobacillaceae</taxon>
        <taxon>Pediococcus</taxon>
    </lineage>
</organism>
<dbReference type="InterPro" id="IPR004099">
    <property type="entry name" value="Pyr_nucl-diS_OxRdtase_dimer"/>
</dbReference>
<dbReference type="InterPro" id="IPR036188">
    <property type="entry name" value="FAD/NAD-bd_sf"/>
</dbReference>
<dbReference type="InterPro" id="IPR016156">
    <property type="entry name" value="FAD/NAD-linked_Rdtase_dimer_sf"/>
</dbReference>
<dbReference type="SUPFAM" id="SSF55424">
    <property type="entry name" value="FAD/NAD-linked reductases, dimerisation (C-terminal) domain"/>
    <property type="match status" value="1"/>
</dbReference>
<evidence type="ECO:0000256" key="1">
    <source>
        <dbReference type="ARBA" id="ARBA00001974"/>
    </source>
</evidence>
<evidence type="ECO:0000256" key="3">
    <source>
        <dbReference type="ARBA" id="ARBA00022630"/>
    </source>
</evidence>
<name>A0A0R2IPU4_9LACO</name>
<comment type="similarity">
    <text evidence="2">Belongs to the class-III pyridine nucleotide-disulfide oxidoreductase family.</text>
</comment>
<dbReference type="PATRIC" id="fig|319652.3.peg.1175"/>
<comment type="caution">
    <text evidence="10">The sequence shown here is derived from an EMBL/GenBank/DDBJ whole genome shotgun (WGS) entry which is preliminary data.</text>
</comment>
<dbReference type="PANTHER" id="PTHR43429">
    <property type="entry name" value="PYRIDINE NUCLEOTIDE-DISULFIDE OXIDOREDUCTASE DOMAIN-CONTAINING"/>
    <property type="match status" value="1"/>
</dbReference>
<evidence type="ECO:0000259" key="8">
    <source>
        <dbReference type="Pfam" id="PF02852"/>
    </source>
</evidence>
<proteinExistence type="inferred from homology"/>
<evidence type="ECO:0000256" key="5">
    <source>
        <dbReference type="ARBA" id="ARBA00023002"/>
    </source>
</evidence>
<dbReference type="PRINTS" id="PR00368">
    <property type="entry name" value="FADPNR"/>
</dbReference>
<keyword evidence="11" id="KW-1185">Reference proteome</keyword>
<dbReference type="Proteomes" id="UP000051568">
    <property type="component" value="Unassembled WGS sequence"/>
</dbReference>
<dbReference type="EMBL" id="JQBR01000003">
    <property type="protein sequence ID" value="KRN67071.1"/>
    <property type="molecule type" value="Genomic_DNA"/>
</dbReference>
<dbReference type="SUPFAM" id="SSF51905">
    <property type="entry name" value="FAD/NAD(P)-binding domain"/>
    <property type="match status" value="1"/>
</dbReference>
<evidence type="ECO:0000256" key="7">
    <source>
        <dbReference type="ARBA" id="ARBA00023284"/>
    </source>
</evidence>
<evidence type="ECO:0000313" key="10">
    <source>
        <dbReference type="EMBL" id="KRN67071.1"/>
    </source>
</evidence>
<dbReference type="OrthoDB" id="9802028at2"/>
<dbReference type="Gene3D" id="3.50.50.60">
    <property type="entry name" value="FAD/NAD(P)-binding domain"/>
    <property type="match status" value="2"/>
</dbReference>
<dbReference type="AlphaFoldDB" id="A0A0R2IPU4"/>
<dbReference type="Gene3D" id="3.30.390.30">
    <property type="match status" value="1"/>
</dbReference>
<evidence type="ECO:0000256" key="4">
    <source>
        <dbReference type="ARBA" id="ARBA00022827"/>
    </source>
</evidence>
<protein>
    <submittedName>
        <fullName evidence="10">NADH oxidase</fullName>
    </submittedName>
</protein>
<dbReference type="InterPro" id="IPR050260">
    <property type="entry name" value="FAD-bd_OxRdtase"/>
</dbReference>
<dbReference type="Pfam" id="PF02852">
    <property type="entry name" value="Pyr_redox_dim"/>
    <property type="match status" value="1"/>
</dbReference>
<evidence type="ECO:0000259" key="9">
    <source>
        <dbReference type="Pfam" id="PF07992"/>
    </source>
</evidence>
<feature type="domain" description="Pyridine nucleotide-disulphide oxidoreductase dimerisation" evidence="8">
    <location>
        <begin position="333"/>
        <end position="432"/>
    </location>
</feature>
<dbReference type="GO" id="GO:0016491">
    <property type="term" value="F:oxidoreductase activity"/>
    <property type="evidence" value="ECO:0007669"/>
    <property type="project" value="UniProtKB-KW"/>
</dbReference>
<keyword evidence="5" id="KW-0560">Oxidoreductase</keyword>
<keyword evidence="7" id="KW-0676">Redox-active center</keyword>
<dbReference type="PRINTS" id="PR00411">
    <property type="entry name" value="PNDRDTASEI"/>
</dbReference>
<evidence type="ECO:0000256" key="2">
    <source>
        <dbReference type="ARBA" id="ARBA00009130"/>
    </source>
</evidence>
<feature type="domain" description="FAD/NAD(P)-binding" evidence="9">
    <location>
        <begin position="1"/>
        <end position="306"/>
    </location>
</feature>
<keyword evidence="3" id="KW-0285">Flavoprotein</keyword>
<dbReference type="STRING" id="319652.IV80_GL001163"/>